<keyword evidence="2" id="KW-1185">Reference proteome</keyword>
<name>A0ABM5LDM6_CHLPN</name>
<reference evidence="1" key="1">
    <citation type="submission" date="2002-05" db="EMBL/GenBank/DDBJ databases">
        <title>The genome sequence of Chlamydia pneumoniae TW183 and comparison with other Chlamydia strains based on whole genome sequence analysis.</title>
        <authorList>
            <person name="Geng M.M."/>
            <person name="Schuhmacher A."/>
            <person name="Muehldorfer I."/>
            <person name="Bensch K.W."/>
            <person name="Schaefer K.P."/>
            <person name="Schneider S."/>
            <person name="Pohl T."/>
            <person name="Essig A."/>
            <person name="Marre R."/>
            <person name="Melchers K."/>
        </authorList>
    </citation>
    <scope>NUCLEOTIDE SEQUENCE [LARGE SCALE GENOMIC DNA]</scope>
    <source>
        <strain evidence="1">TW-183</strain>
    </source>
</reference>
<dbReference type="Proteomes" id="UP000000424">
    <property type="component" value="Chromosome"/>
</dbReference>
<gene>
    <name evidence="1" type="ordered locus">CpB0962</name>
</gene>
<accession>A0ABM5LDM6</accession>
<organism evidence="1 2">
    <name type="scientific">Chlamydia pneumoniae</name>
    <name type="common">Chlamydophila pneumoniae</name>
    <dbReference type="NCBI Taxonomy" id="83558"/>
    <lineage>
        <taxon>Bacteria</taxon>
        <taxon>Pseudomonadati</taxon>
        <taxon>Chlamydiota</taxon>
        <taxon>Chlamydiia</taxon>
        <taxon>Chlamydiales</taxon>
        <taxon>Chlamydiaceae</taxon>
        <taxon>Chlamydia/Chlamydophila group</taxon>
        <taxon>Chlamydia</taxon>
    </lineage>
</organism>
<evidence type="ECO:0000313" key="2">
    <source>
        <dbReference type="Proteomes" id="UP000000424"/>
    </source>
</evidence>
<sequence>MLPIWSRLEQASMSVHKSLWSFLYCHPRTDLALQLVRFSGSNSKRINFKQ</sequence>
<proteinExistence type="predicted"/>
<protein>
    <submittedName>
        <fullName evidence="1">Uncharacterized protein</fullName>
    </submittedName>
</protein>
<dbReference type="EMBL" id="AE009440">
    <property type="protein sequence ID" value="AAP98891.1"/>
    <property type="molecule type" value="Genomic_DNA"/>
</dbReference>
<evidence type="ECO:0000313" key="1">
    <source>
        <dbReference type="EMBL" id="AAP98891.1"/>
    </source>
</evidence>